<feature type="chain" id="PRO_5027136995" description="Defensin-like protein" evidence="9">
    <location>
        <begin position="27"/>
        <end position="124"/>
    </location>
</feature>
<evidence type="ECO:0000256" key="7">
    <source>
        <dbReference type="ARBA" id="ARBA00022821"/>
    </source>
</evidence>
<evidence type="ECO:0000256" key="5">
    <source>
        <dbReference type="ARBA" id="ARBA00022577"/>
    </source>
</evidence>
<sequence length="124" mass="13646">MERGSSRVFLFTFFIMLASDANKVMAKPCNNNLGDFLIKQCDERCKTKYGPTSQGSHDNTCKQCLCNNESASPASKICYSGAGLCTPKCWDECCNKTCASMYLNGVGYCDSIGHINLCKCQYPC</sequence>
<name>A0A3P6B6Y6_BRAOL</name>
<proteinExistence type="inferred from homology"/>
<dbReference type="GO" id="GO:0050832">
    <property type="term" value="P:defense response to fungus"/>
    <property type="evidence" value="ECO:0007669"/>
    <property type="project" value="UniProtKB-UniRule"/>
</dbReference>
<dbReference type="GO" id="GO:0031640">
    <property type="term" value="P:killing of cells of another organism"/>
    <property type="evidence" value="ECO:0007669"/>
    <property type="project" value="UniProtKB-UniRule"/>
</dbReference>
<evidence type="ECO:0000256" key="6">
    <source>
        <dbReference type="ARBA" id="ARBA00022729"/>
    </source>
</evidence>
<keyword evidence="6 9" id="KW-0732">Signal</keyword>
<evidence type="ECO:0000256" key="2">
    <source>
        <dbReference type="ARBA" id="ARBA00006722"/>
    </source>
</evidence>
<keyword evidence="7 9" id="KW-0611">Plant defense</keyword>
<keyword evidence="5 9" id="KW-0295">Fungicide</keyword>
<evidence type="ECO:0000256" key="4">
    <source>
        <dbReference type="ARBA" id="ARBA00022529"/>
    </source>
</evidence>
<keyword evidence="4 9" id="KW-0929">Antimicrobial</keyword>
<keyword evidence="3 9" id="KW-0964">Secreted</keyword>
<evidence type="ECO:0000256" key="3">
    <source>
        <dbReference type="ARBA" id="ARBA00022525"/>
    </source>
</evidence>
<evidence type="ECO:0000256" key="1">
    <source>
        <dbReference type="ARBA" id="ARBA00004613"/>
    </source>
</evidence>
<dbReference type="AlphaFoldDB" id="A0A3P6B6Y6"/>
<dbReference type="PANTHER" id="PTHR36788">
    <property type="entry name" value="DEFENSIN-LIKE PROTEIN 183"/>
    <property type="match status" value="1"/>
</dbReference>
<dbReference type="InterPro" id="IPR039641">
    <property type="entry name" value="LCR"/>
</dbReference>
<evidence type="ECO:0000313" key="10">
    <source>
        <dbReference type="EMBL" id="VDD00773.1"/>
    </source>
</evidence>
<accession>A0A3P6B6Y6</accession>
<dbReference type="EMBL" id="LR031872">
    <property type="protein sequence ID" value="VDD00773.1"/>
    <property type="molecule type" value="Genomic_DNA"/>
</dbReference>
<dbReference type="PANTHER" id="PTHR36788:SF2">
    <property type="entry name" value="DEFENSIN-LIKE PROTEIN 183"/>
    <property type="match status" value="1"/>
</dbReference>
<evidence type="ECO:0000256" key="8">
    <source>
        <dbReference type="ARBA" id="ARBA00023157"/>
    </source>
</evidence>
<comment type="subcellular location">
    <subcellularLocation>
        <location evidence="1 9">Secreted</location>
    </subcellularLocation>
</comment>
<protein>
    <recommendedName>
        <fullName evidence="9">Defensin-like protein</fullName>
    </recommendedName>
</protein>
<dbReference type="GO" id="GO:0005576">
    <property type="term" value="C:extracellular region"/>
    <property type="evidence" value="ECO:0007669"/>
    <property type="project" value="UniProtKB-SubCell"/>
</dbReference>
<gene>
    <name evidence="10" type="ORF">BOLC3T21204H</name>
</gene>
<comment type="similarity">
    <text evidence="2 9">Belongs to the DEFL family.</text>
</comment>
<organism evidence="10">
    <name type="scientific">Brassica oleracea</name>
    <name type="common">Wild cabbage</name>
    <dbReference type="NCBI Taxonomy" id="3712"/>
    <lineage>
        <taxon>Eukaryota</taxon>
        <taxon>Viridiplantae</taxon>
        <taxon>Streptophyta</taxon>
        <taxon>Embryophyta</taxon>
        <taxon>Tracheophyta</taxon>
        <taxon>Spermatophyta</taxon>
        <taxon>Magnoliopsida</taxon>
        <taxon>eudicotyledons</taxon>
        <taxon>Gunneridae</taxon>
        <taxon>Pentapetalae</taxon>
        <taxon>rosids</taxon>
        <taxon>malvids</taxon>
        <taxon>Brassicales</taxon>
        <taxon>Brassicaceae</taxon>
        <taxon>Brassiceae</taxon>
        <taxon>Brassica</taxon>
    </lineage>
</organism>
<keyword evidence="8" id="KW-1015">Disulfide bond</keyword>
<evidence type="ECO:0000256" key="9">
    <source>
        <dbReference type="RuleBase" id="RU367109"/>
    </source>
</evidence>
<reference evidence="10" key="1">
    <citation type="submission" date="2018-11" db="EMBL/GenBank/DDBJ databases">
        <authorList>
            <consortium name="Genoscope - CEA"/>
            <person name="William W."/>
        </authorList>
    </citation>
    <scope>NUCLEOTIDE SEQUENCE</scope>
</reference>
<feature type="signal peptide" evidence="9">
    <location>
        <begin position="1"/>
        <end position="26"/>
    </location>
</feature>